<dbReference type="InterPro" id="IPR027417">
    <property type="entry name" value="P-loop_NTPase"/>
</dbReference>
<sequence>MEQAKVTLQVVHDAEEVLAKAQQAAQQAADQLSLAKLTLREQSGGDAVIERGGVRCMLKDLDDVLLKDIGGKIKQDGRWPLIVDPSGQAATFLRYRDTNYLDAMHSDNMKPDTLRLALLGAIRYGKALVINMMDVDLLESVENQLNQVSPGLSSQLMSKELLKEERYLNLVRSSDGPQYDRTEFRPDRLEMFSLVMLTKQRHPSDVLLTTFYPIEVTLQEQKI</sequence>
<accession>A0A6P8GIS0</accession>
<keyword evidence="2" id="KW-1185">Reference proteome</keyword>
<dbReference type="OrthoDB" id="426293at2759"/>
<name>A0A6P8GIS0_CLUHA</name>
<keyword evidence="1" id="KW-0175">Coiled coil</keyword>
<dbReference type="Gene3D" id="3.40.50.300">
    <property type="entry name" value="P-loop containing nucleotide triphosphate hydrolases"/>
    <property type="match status" value="1"/>
</dbReference>
<dbReference type="Proteomes" id="UP000515152">
    <property type="component" value="Chromosome 13"/>
</dbReference>
<evidence type="ECO:0000256" key="1">
    <source>
        <dbReference type="SAM" id="Coils"/>
    </source>
</evidence>
<gene>
    <name evidence="3" type="primary">iqank1</name>
</gene>
<dbReference type="KEGG" id="char:105890883"/>
<protein>
    <submittedName>
        <fullName evidence="3">IQ motif and ankyrin repeat domain-containing protein 1</fullName>
    </submittedName>
</protein>
<feature type="coiled-coil region" evidence="1">
    <location>
        <begin position="11"/>
        <end position="38"/>
    </location>
</feature>
<dbReference type="CTD" id="642574"/>
<dbReference type="AlphaFoldDB" id="A0A6P8GIS0"/>
<dbReference type="GeneID" id="105890883"/>
<reference evidence="3" key="1">
    <citation type="submission" date="2025-08" db="UniProtKB">
        <authorList>
            <consortium name="RefSeq"/>
        </authorList>
    </citation>
    <scope>IDENTIFICATION</scope>
</reference>
<evidence type="ECO:0000313" key="2">
    <source>
        <dbReference type="Proteomes" id="UP000515152"/>
    </source>
</evidence>
<proteinExistence type="predicted"/>
<organism evidence="2 3">
    <name type="scientific">Clupea harengus</name>
    <name type="common">Atlantic herring</name>
    <dbReference type="NCBI Taxonomy" id="7950"/>
    <lineage>
        <taxon>Eukaryota</taxon>
        <taxon>Metazoa</taxon>
        <taxon>Chordata</taxon>
        <taxon>Craniata</taxon>
        <taxon>Vertebrata</taxon>
        <taxon>Euteleostomi</taxon>
        <taxon>Actinopterygii</taxon>
        <taxon>Neopterygii</taxon>
        <taxon>Teleostei</taxon>
        <taxon>Clupei</taxon>
        <taxon>Clupeiformes</taxon>
        <taxon>Clupeoidei</taxon>
        <taxon>Clupeidae</taxon>
        <taxon>Clupea</taxon>
    </lineage>
</organism>
<evidence type="ECO:0000313" key="3">
    <source>
        <dbReference type="RefSeq" id="XP_031435342.1"/>
    </source>
</evidence>
<dbReference type="RefSeq" id="XP_031435342.1">
    <property type="nucleotide sequence ID" value="XM_031579482.2"/>
</dbReference>